<dbReference type="PROSITE" id="PS51380">
    <property type="entry name" value="EXS"/>
    <property type="match status" value="1"/>
</dbReference>
<dbReference type="Pfam" id="PF03124">
    <property type="entry name" value="EXS"/>
    <property type="match status" value="1"/>
</dbReference>
<keyword evidence="3 6" id="KW-1133">Transmembrane helix</keyword>
<feature type="region of interest" description="Disordered" evidence="5">
    <location>
        <begin position="173"/>
        <end position="198"/>
    </location>
</feature>
<name>A0A139AU88_GONPJ</name>
<protein>
    <submittedName>
        <fullName evidence="8">EXS-domain-containing protein</fullName>
    </submittedName>
</protein>
<evidence type="ECO:0000256" key="5">
    <source>
        <dbReference type="SAM" id="MobiDB-lite"/>
    </source>
</evidence>
<keyword evidence="2 6" id="KW-0812">Transmembrane</keyword>
<accession>A0A139AU88</accession>
<dbReference type="OrthoDB" id="9970435at2759"/>
<feature type="transmembrane region" description="Helical" evidence="6">
    <location>
        <begin position="99"/>
        <end position="118"/>
    </location>
</feature>
<feature type="domain" description="EXS" evidence="7">
    <location>
        <begin position="1"/>
        <end position="185"/>
    </location>
</feature>
<reference evidence="8 9" key="1">
    <citation type="journal article" date="2015" name="Genome Biol. Evol.">
        <title>Phylogenomic analyses indicate that early fungi evolved digesting cell walls of algal ancestors of land plants.</title>
        <authorList>
            <person name="Chang Y."/>
            <person name="Wang S."/>
            <person name="Sekimoto S."/>
            <person name="Aerts A.L."/>
            <person name="Choi C."/>
            <person name="Clum A."/>
            <person name="LaButti K.M."/>
            <person name="Lindquist E.A."/>
            <person name="Yee Ngan C."/>
            <person name="Ohm R.A."/>
            <person name="Salamov A.A."/>
            <person name="Grigoriev I.V."/>
            <person name="Spatafora J.W."/>
            <person name="Berbee M.L."/>
        </authorList>
    </citation>
    <scope>NUCLEOTIDE SEQUENCE [LARGE SCALE GENOMIC DNA]</scope>
    <source>
        <strain evidence="8 9">JEL478</strain>
    </source>
</reference>
<feature type="transmembrane region" description="Helical" evidence="6">
    <location>
        <begin position="30"/>
        <end position="46"/>
    </location>
</feature>
<evidence type="ECO:0000256" key="2">
    <source>
        <dbReference type="ARBA" id="ARBA00022692"/>
    </source>
</evidence>
<evidence type="ECO:0000256" key="6">
    <source>
        <dbReference type="SAM" id="Phobius"/>
    </source>
</evidence>
<dbReference type="GO" id="GO:0005794">
    <property type="term" value="C:Golgi apparatus"/>
    <property type="evidence" value="ECO:0007669"/>
    <property type="project" value="TreeGrafter"/>
</dbReference>
<dbReference type="GO" id="GO:0006817">
    <property type="term" value="P:phosphate ion transport"/>
    <property type="evidence" value="ECO:0007669"/>
    <property type="project" value="TreeGrafter"/>
</dbReference>
<organism evidence="8 9">
    <name type="scientific">Gonapodya prolifera (strain JEL478)</name>
    <name type="common">Monoblepharis prolifera</name>
    <dbReference type="NCBI Taxonomy" id="1344416"/>
    <lineage>
        <taxon>Eukaryota</taxon>
        <taxon>Fungi</taxon>
        <taxon>Fungi incertae sedis</taxon>
        <taxon>Chytridiomycota</taxon>
        <taxon>Chytridiomycota incertae sedis</taxon>
        <taxon>Monoblepharidomycetes</taxon>
        <taxon>Monoblepharidales</taxon>
        <taxon>Gonapodyaceae</taxon>
        <taxon>Gonapodya</taxon>
    </lineage>
</organism>
<dbReference type="PANTHER" id="PTHR10783">
    <property type="entry name" value="XENOTROPIC AND POLYTROPIC RETROVIRUS RECEPTOR 1-RELATED"/>
    <property type="match status" value="1"/>
</dbReference>
<sequence length="198" mass="23050">MTCVPNFLRLIQCIRRFFDTHTIGPHLGNAFKYFLALITIALSFASKFASGDVVRSCWIAIAVSSTIFTMWWDFRMDVGLLTENDKHRWLRSELIYPPWIYYAWMPLNFILRCAWIVVISPSYWQHLGVDGNVVAYVLALLEVVRRGLWLFLRIENEHANNVGHFRATKEIPLPPLSRDERGQRGQNPDFGALRQHVD</sequence>
<dbReference type="EMBL" id="KQ965736">
    <property type="protein sequence ID" value="KXS20269.1"/>
    <property type="molecule type" value="Genomic_DNA"/>
</dbReference>
<dbReference type="GO" id="GO:0005886">
    <property type="term" value="C:plasma membrane"/>
    <property type="evidence" value="ECO:0007669"/>
    <property type="project" value="TreeGrafter"/>
</dbReference>
<dbReference type="Proteomes" id="UP000070544">
    <property type="component" value="Unassembled WGS sequence"/>
</dbReference>
<evidence type="ECO:0000259" key="7">
    <source>
        <dbReference type="PROSITE" id="PS51380"/>
    </source>
</evidence>
<dbReference type="GO" id="GO:0000822">
    <property type="term" value="F:inositol hexakisphosphate binding"/>
    <property type="evidence" value="ECO:0007669"/>
    <property type="project" value="TreeGrafter"/>
</dbReference>
<evidence type="ECO:0000256" key="3">
    <source>
        <dbReference type="ARBA" id="ARBA00022989"/>
    </source>
</evidence>
<evidence type="ECO:0000313" key="9">
    <source>
        <dbReference type="Proteomes" id="UP000070544"/>
    </source>
</evidence>
<evidence type="ECO:0000313" key="8">
    <source>
        <dbReference type="EMBL" id="KXS20269.1"/>
    </source>
</evidence>
<feature type="transmembrane region" description="Helical" evidence="6">
    <location>
        <begin position="53"/>
        <end position="72"/>
    </location>
</feature>
<dbReference type="PANTHER" id="PTHR10783:SF103">
    <property type="entry name" value="SOLUTE CARRIER FAMILY 53 MEMBER 1"/>
    <property type="match status" value="1"/>
</dbReference>
<dbReference type="GO" id="GO:0016036">
    <property type="term" value="P:cellular response to phosphate starvation"/>
    <property type="evidence" value="ECO:0007669"/>
    <property type="project" value="TreeGrafter"/>
</dbReference>
<comment type="subcellular location">
    <subcellularLocation>
        <location evidence="1">Membrane</location>
        <topology evidence="1">Multi-pass membrane protein</topology>
    </subcellularLocation>
</comment>
<dbReference type="InterPro" id="IPR004342">
    <property type="entry name" value="EXS_C"/>
</dbReference>
<keyword evidence="9" id="KW-1185">Reference proteome</keyword>
<evidence type="ECO:0000256" key="4">
    <source>
        <dbReference type="ARBA" id="ARBA00023136"/>
    </source>
</evidence>
<evidence type="ECO:0000256" key="1">
    <source>
        <dbReference type="ARBA" id="ARBA00004141"/>
    </source>
</evidence>
<dbReference type="OMA" id="SSHIYIR"/>
<proteinExistence type="predicted"/>
<keyword evidence="4 6" id="KW-0472">Membrane</keyword>
<gene>
    <name evidence="8" type="ORF">M427DRAFT_52502</name>
</gene>
<dbReference type="AlphaFoldDB" id="A0A139AU88"/>